<evidence type="ECO:0000256" key="1">
    <source>
        <dbReference type="SAM" id="MobiDB-lite"/>
    </source>
</evidence>
<organism evidence="2 3">
    <name type="scientific">Pleurodeles waltl</name>
    <name type="common">Iberian ribbed newt</name>
    <dbReference type="NCBI Taxonomy" id="8319"/>
    <lineage>
        <taxon>Eukaryota</taxon>
        <taxon>Metazoa</taxon>
        <taxon>Chordata</taxon>
        <taxon>Craniata</taxon>
        <taxon>Vertebrata</taxon>
        <taxon>Euteleostomi</taxon>
        <taxon>Amphibia</taxon>
        <taxon>Batrachia</taxon>
        <taxon>Caudata</taxon>
        <taxon>Salamandroidea</taxon>
        <taxon>Salamandridae</taxon>
        <taxon>Pleurodelinae</taxon>
        <taxon>Pleurodeles</taxon>
    </lineage>
</organism>
<keyword evidence="3" id="KW-1185">Reference proteome</keyword>
<dbReference type="AlphaFoldDB" id="A0AAV7NIF9"/>
<gene>
    <name evidence="2" type="ORF">NDU88_002931</name>
</gene>
<sequence length="122" mass="13479">MCKERGLKLAKGTKKVKYQIALKDWKEVCLLQAFTQEKEVDGLEKGEKNKAAEAPVPVQDEPGGDKSRAISRAGSLSSSHCLPQSEMEDRQAGKAQNLQLAHLALLEKKMAAEEKKATMHVY</sequence>
<protein>
    <submittedName>
        <fullName evidence="2">Uncharacterized protein</fullName>
    </submittedName>
</protein>
<feature type="compositionally biased region" description="Basic and acidic residues" evidence="1">
    <location>
        <begin position="41"/>
        <end position="51"/>
    </location>
</feature>
<feature type="region of interest" description="Disordered" evidence="1">
    <location>
        <begin position="41"/>
        <end position="94"/>
    </location>
</feature>
<dbReference type="Proteomes" id="UP001066276">
    <property type="component" value="Chromosome 8"/>
</dbReference>
<evidence type="ECO:0000313" key="2">
    <source>
        <dbReference type="EMBL" id="KAJ1114700.1"/>
    </source>
</evidence>
<reference evidence="2" key="1">
    <citation type="journal article" date="2022" name="bioRxiv">
        <title>Sequencing and chromosome-scale assembly of the giantPleurodeles waltlgenome.</title>
        <authorList>
            <person name="Brown T."/>
            <person name="Elewa A."/>
            <person name="Iarovenko S."/>
            <person name="Subramanian E."/>
            <person name="Araus A.J."/>
            <person name="Petzold A."/>
            <person name="Susuki M."/>
            <person name="Suzuki K.-i.T."/>
            <person name="Hayashi T."/>
            <person name="Toyoda A."/>
            <person name="Oliveira C."/>
            <person name="Osipova E."/>
            <person name="Leigh N.D."/>
            <person name="Simon A."/>
            <person name="Yun M.H."/>
        </authorList>
    </citation>
    <scope>NUCLEOTIDE SEQUENCE</scope>
    <source>
        <strain evidence="2">20211129_DDA</strain>
        <tissue evidence="2">Liver</tissue>
    </source>
</reference>
<proteinExistence type="predicted"/>
<name>A0AAV7NIF9_PLEWA</name>
<accession>A0AAV7NIF9</accession>
<evidence type="ECO:0000313" key="3">
    <source>
        <dbReference type="Proteomes" id="UP001066276"/>
    </source>
</evidence>
<comment type="caution">
    <text evidence="2">The sequence shown here is derived from an EMBL/GenBank/DDBJ whole genome shotgun (WGS) entry which is preliminary data.</text>
</comment>
<dbReference type="EMBL" id="JANPWB010000012">
    <property type="protein sequence ID" value="KAJ1114700.1"/>
    <property type="molecule type" value="Genomic_DNA"/>
</dbReference>